<dbReference type="Proteomes" id="UP000194280">
    <property type="component" value="Unassembled WGS sequence"/>
</dbReference>
<proteinExistence type="predicted"/>
<dbReference type="STRING" id="1157616.A0A1Z5T1A5"/>
<dbReference type="InParanoid" id="A0A1Z5T1A5"/>
<dbReference type="EMBL" id="MUNK01000157">
    <property type="protein sequence ID" value="OTA28632.1"/>
    <property type="molecule type" value="Genomic_DNA"/>
</dbReference>
<reference evidence="2 3" key="1">
    <citation type="submission" date="2017-01" db="EMBL/GenBank/DDBJ databases">
        <title>The recent genome duplication of the halophilic yeast Hortaea werneckii: insights from long-read sequencing.</title>
        <authorList>
            <person name="Sinha S."/>
            <person name="Flibotte S."/>
            <person name="Neira M."/>
            <person name="Lenassi M."/>
            <person name="Gostincar C."/>
            <person name="Stajich J.E."/>
            <person name="Nislow C.E."/>
        </authorList>
    </citation>
    <scope>NUCLEOTIDE SEQUENCE [LARGE SCALE GENOMIC DNA]</scope>
    <source>
        <strain evidence="2 3">EXF-2000</strain>
    </source>
</reference>
<organism evidence="2 3">
    <name type="scientific">Hortaea werneckii EXF-2000</name>
    <dbReference type="NCBI Taxonomy" id="1157616"/>
    <lineage>
        <taxon>Eukaryota</taxon>
        <taxon>Fungi</taxon>
        <taxon>Dikarya</taxon>
        <taxon>Ascomycota</taxon>
        <taxon>Pezizomycotina</taxon>
        <taxon>Dothideomycetes</taxon>
        <taxon>Dothideomycetidae</taxon>
        <taxon>Mycosphaerellales</taxon>
        <taxon>Teratosphaeriaceae</taxon>
        <taxon>Hortaea</taxon>
    </lineage>
</organism>
<comment type="caution">
    <text evidence="2">The sequence shown here is derived from an EMBL/GenBank/DDBJ whole genome shotgun (WGS) entry which is preliminary data.</text>
</comment>
<keyword evidence="3" id="KW-1185">Reference proteome</keyword>
<gene>
    <name evidence="2" type="ORF">BTJ68_08989</name>
</gene>
<evidence type="ECO:0000313" key="2">
    <source>
        <dbReference type="EMBL" id="OTA28632.1"/>
    </source>
</evidence>
<feature type="region of interest" description="Disordered" evidence="1">
    <location>
        <begin position="60"/>
        <end position="133"/>
    </location>
</feature>
<evidence type="ECO:0000313" key="3">
    <source>
        <dbReference type="Proteomes" id="UP000194280"/>
    </source>
</evidence>
<sequence>MPVQWTTEVDHRLLLLILEIVQVDHKKIAERWAEKYGQEGGDQPTARAITERLYKLKKQAGGSANNKAVATPSRKSTTSTPKTATKVIRTPVSSGKRNRNKSMSDEDDSEDESVMLKANGSSPLKRARYGRSSKTSKIYNELDSEAESSSAALSAEMKSEANGHAGGIFDQQLQLDGMPDRVVADEVVAGRRRRRMLAMESDAMSDVSDFQPQYELN</sequence>
<dbReference type="VEuPathDB" id="FungiDB:BTJ68_08989"/>
<name>A0A1Z5T1A5_HORWE</name>
<accession>A0A1Z5T1A5</accession>
<protein>
    <submittedName>
        <fullName evidence="2">Uncharacterized protein</fullName>
    </submittedName>
</protein>
<dbReference type="AlphaFoldDB" id="A0A1Z5T1A5"/>
<evidence type="ECO:0000256" key="1">
    <source>
        <dbReference type="SAM" id="MobiDB-lite"/>
    </source>
</evidence>
<dbReference type="OrthoDB" id="5420368at2759"/>
<feature type="compositionally biased region" description="Low complexity" evidence="1">
    <location>
        <begin position="70"/>
        <end position="86"/>
    </location>
</feature>